<dbReference type="Gene3D" id="1.10.150.390">
    <property type="match status" value="1"/>
</dbReference>
<dbReference type="Gene3D" id="1.10.1790.20">
    <property type="match status" value="1"/>
</dbReference>
<keyword evidence="5 9" id="KW-0548">Nucleotidyltransferase</keyword>
<dbReference type="KEGG" id="mmir:HLA87_03375"/>
<protein>
    <recommendedName>
        <fullName evidence="9">DNA-directed RNA polymerase subunit beta'</fullName>
        <shortName evidence="9">RNAP subunit beta'</shortName>
        <ecNumber evidence="9">2.7.7.6</ecNumber>
    </recommendedName>
    <alternativeName>
        <fullName evidence="9">RNA polymerase subunit beta'</fullName>
    </alternativeName>
    <alternativeName>
        <fullName evidence="9">Transcriptase subunit beta'</fullName>
    </alternativeName>
</protein>
<name>A0A6M4JA51_9MOLU</name>
<evidence type="ECO:0000256" key="8">
    <source>
        <dbReference type="ARBA" id="ARBA00048552"/>
    </source>
</evidence>
<dbReference type="GO" id="GO:0003677">
    <property type="term" value="F:DNA binding"/>
    <property type="evidence" value="ECO:0007669"/>
    <property type="project" value="UniProtKB-UniRule"/>
</dbReference>
<keyword evidence="3 9" id="KW-0240">DNA-directed RNA polymerase</keyword>
<sequence>MSRFQNKDETKLLIDKITLSLATDKDVTSWSNGEVTKPETINYKSYKPERDGLFDEIIFGPTTDYKCPVCNTKYKRSDENTDCIRTPMCVKYKPKILPKITRRSRMGHISLKNPVVHFWFFKIDHSIISKLLGLKVANSNRSVTKSELEKLIYYKSHIVLEDGGLKALKKNAIIDISDAAIVYYEALKELKEKFDPNSEDEFDIEAYEIIDEAIEDLKEQATSKMGQDYGIDFYEYNDIIHEYSDARISTGSKAIEYLLEHVDPKEEAAKLEEEIAEINLQIAQNPSANAKIQERAKLYKRLTVINSFIKSGQDPKSMLIYNLPVIPADLRPLVQLDGGRHSTSDINELYRRIIIRNNRLKKWEETDAPMLIKQNEYRMIQEAVDSLIDNARKKPNPVASKDGRPFKSISDALTGKKGRFRQNLLGKRVDYSGRSVIVVGPELKMHQVGIPREMAAKLFEPWIIRELIKCDKNNINSIKSGKKAVENLDPIIWPYVEKAIEGRPVLLNRAPTLHRLSIQAYEPVLIRGKAIKLHPLSCTPFNADFDGDQMAVHVPISPEATREARELMLASKNILGPKDGEPIINPGQDMILGLYYLTMEKAGAKGEGKFFSTYEDMVTAYENKAVSVHTRVVLPIEQANKKWINASEQNSYIVSTVGKFMFNRAFPNSFEFIFGKFTTPEGKEIVHTSANGDELSRYLLPKGTNFPEHIAKMDINLPLSKKDIAKIVRRVYDQYVGVVCMEDLAGVLNEINKDEIDKIFEKCAVLKGYNGEHISASHAEILTKFIIEEFNKIQYEVTMTQNNEDALWTINDYTKLLETVWFKYTNVVASVLDKIKSLGFHFSTISGTTIAVSDVITLPTTKDKIKEGEEYIERLKAFFEEGMLTDDERYSLSIKKWAEIKNSIEDELKQVTKSDPHNPLFMMFTSGARGNSSNFVQLAGMRGLMNNNVKILKADAENERVVRSTVEIPVKSSFLEGLTAYEFYSSTHGARKGLTDTALNTAKSGYLTRRLVDVAQGIVVREVDCGTDYGFVVKDIKDSKTNTVIESLAERIEGRFTNKPVLDQFGEVIIAANQLITPEIANRIVKAGVEAVEIRSVLSCYTRNGVCKKCYGKDLALNRVVNIGEAVGVVAAQSIGEPGTQLTMRTFHTGGVAGVEDITGGFGRLMELIDAYDSPWGRPAIIAPGYGKVISITTPTEITNRNIKIITAEILNDKGEKEIFDFETKADRRIVVKEGDKLIPGQKLVEGPIVLGDLLKYADTRAVQNYLLKEVQKLYRLQGISIADKYIEIIIRQMLSKVMITDTGDSKFFSGSLVDIFAFQKESARLLAEGKKPPFGEVKIKGAKQTPLLSDSFLAAASYQETPKILVNASIGAQTDKLEGLKENIILGHKIPAGTNSNFEAKEKYDIRDPRSYFSMKYDPQHEDITEKFATVDLDLVNSDLDEIFSELDVQQVEDNFTEDIEHEFE</sequence>
<evidence type="ECO:0000256" key="4">
    <source>
        <dbReference type="ARBA" id="ARBA00022679"/>
    </source>
</evidence>
<comment type="caution">
    <text evidence="9">Lacks conserved residue(s) required for the propagation of feature annotation.</text>
</comment>
<feature type="binding site" evidence="9">
    <location>
        <position position="1025"/>
    </location>
    <ligand>
        <name>Zn(2+)</name>
        <dbReference type="ChEBI" id="CHEBI:29105"/>
        <label>2</label>
    </ligand>
</feature>
<evidence type="ECO:0000256" key="10">
    <source>
        <dbReference type="RuleBase" id="RU004279"/>
    </source>
</evidence>
<dbReference type="InterPro" id="IPR007080">
    <property type="entry name" value="RNA_pol_Rpb1_1"/>
</dbReference>
<dbReference type="GO" id="GO:0000428">
    <property type="term" value="C:DNA-directed RNA polymerase complex"/>
    <property type="evidence" value="ECO:0007669"/>
    <property type="project" value="UniProtKB-KW"/>
</dbReference>
<evidence type="ECO:0000256" key="9">
    <source>
        <dbReference type="HAMAP-Rule" id="MF_01322"/>
    </source>
</evidence>
<dbReference type="Gene3D" id="1.10.132.30">
    <property type="match status" value="1"/>
</dbReference>
<dbReference type="InterPro" id="IPR006592">
    <property type="entry name" value="RNA_pol_N"/>
</dbReference>
<dbReference type="InterPro" id="IPR007083">
    <property type="entry name" value="RNA_pol_Rpb1_4"/>
</dbReference>
<keyword evidence="7 9" id="KW-0804">Transcription</keyword>
<comment type="catalytic activity">
    <reaction evidence="8 9 10">
        <text>RNA(n) + a ribonucleoside 5'-triphosphate = RNA(n+1) + diphosphate</text>
        <dbReference type="Rhea" id="RHEA:21248"/>
        <dbReference type="Rhea" id="RHEA-COMP:14527"/>
        <dbReference type="Rhea" id="RHEA-COMP:17342"/>
        <dbReference type="ChEBI" id="CHEBI:33019"/>
        <dbReference type="ChEBI" id="CHEBI:61557"/>
        <dbReference type="ChEBI" id="CHEBI:140395"/>
        <dbReference type="EC" id="2.7.7.6"/>
    </reaction>
</comment>
<dbReference type="InterPro" id="IPR007066">
    <property type="entry name" value="RNA_pol_Rpb1_3"/>
</dbReference>
<feature type="binding site" evidence="9">
    <location>
        <position position="544"/>
    </location>
    <ligand>
        <name>Mg(2+)</name>
        <dbReference type="ChEBI" id="CHEBI:18420"/>
    </ligand>
</feature>
<dbReference type="InterPro" id="IPR042102">
    <property type="entry name" value="RNA_pol_Rpb1_3_sf"/>
</dbReference>
<dbReference type="InterPro" id="IPR007081">
    <property type="entry name" value="RNA_pol_Rpb1_5"/>
</dbReference>
<accession>A0A6M4JA51</accession>
<evidence type="ECO:0000313" key="12">
    <source>
        <dbReference type="Proteomes" id="UP000500686"/>
    </source>
</evidence>
<dbReference type="Pfam" id="PF04983">
    <property type="entry name" value="RNA_pol_Rpb1_3"/>
    <property type="match status" value="1"/>
</dbReference>
<dbReference type="Gene3D" id="2.40.40.20">
    <property type="match status" value="1"/>
</dbReference>
<dbReference type="Gene3D" id="2.40.50.100">
    <property type="match status" value="1"/>
</dbReference>
<keyword evidence="4 9" id="KW-0808">Transferase</keyword>
<dbReference type="Pfam" id="PF00623">
    <property type="entry name" value="RNA_pol_Rpb1_2"/>
    <property type="match status" value="2"/>
</dbReference>
<dbReference type="EMBL" id="CP053096">
    <property type="protein sequence ID" value="QJR43800.1"/>
    <property type="molecule type" value="Genomic_DNA"/>
</dbReference>
<feature type="binding site" evidence="9">
    <location>
        <position position="548"/>
    </location>
    <ligand>
        <name>Mg(2+)</name>
        <dbReference type="ChEBI" id="CHEBI:18420"/>
    </ligand>
</feature>
<dbReference type="Gene3D" id="1.10.274.100">
    <property type="entry name" value="RNA polymerase Rpb1, domain 3"/>
    <property type="match status" value="2"/>
</dbReference>
<evidence type="ECO:0000256" key="6">
    <source>
        <dbReference type="ARBA" id="ARBA00022723"/>
    </source>
</evidence>
<dbReference type="CDD" id="cd02655">
    <property type="entry name" value="RNAP_beta'_C"/>
    <property type="match status" value="1"/>
</dbReference>
<dbReference type="GO" id="GO:0003899">
    <property type="term" value="F:DNA-directed RNA polymerase activity"/>
    <property type="evidence" value="ECO:0007669"/>
    <property type="project" value="UniProtKB-UniRule"/>
</dbReference>
<feature type="binding site" evidence="9">
    <location>
        <position position="1107"/>
    </location>
    <ligand>
        <name>Zn(2+)</name>
        <dbReference type="ChEBI" id="CHEBI:29105"/>
        <label>2</label>
    </ligand>
</feature>
<dbReference type="CDD" id="cd01609">
    <property type="entry name" value="RNAP_beta'_N"/>
    <property type="match status" value="1"/>
</dbReference>
<dbReference type="GO" id="GO:0006351">
    <property type="term" value="P:DNA-templated transcription"/>
    <property type="evidence" value="ECO:0007669"/>
    <property type="project" value="UniProtKB-UniRule"/>
</dbReference>
<evidence type="ECO:0000313" key="11">
    <source>
        <dbReference type="EMBL" id="QJR43800.1"/>
    </source>
</evidence>
<dbReference type="NCBIfam" id="TIGR02386">
    <property type="entry name" value="rpoC_TIGR"/>
    <property type="match status" value="1"/>
</dbReference>
<feature type="binding site" evidence="9">
    <location>
        <position position="546"/>
    </location>
    <ligand>
        <name>Mg(2+)</name>
        <dbReference type="ChEBI" id="CHEBI:18420"/>
    </ligand>
</feature>
<comment type="cofactor">
    <cofactor evidence="9">
        <name>Mg(2+)</name>
        <dbReference type="ChEBI" id="CHEBI:18420"/>
    </cofactor>
    <text evidence="9">Binds 1 Mg(2+) ion per subunit.</text>
</comment>
<dbReference type="PANTHER" id="PTHR19376">
    <property type="entry name" value="DNA-DIRECTED RNA POLYMERASE"/>
    <property type="match status" value="1"/>
</dbReference>
<dbReference type="Proteomes" id="UP000500686">
    <property type="component" value="Chromosome"/>
</dbReference>
<dbReference type="GO" id="GO:0000287">
    <property type="term" value="F:magnesium ion binding"/>
    <property type="evidence" value="ECO:0007669"/>
    <property type="project" value="UniProtKB-UniRule"/>
</dbReference>
<keyword evidence="12" id="KW-1185">Reference proteome</keyword>
<dbReference type="SMART" id="SM00663">
    <property type="entry name" value="RPOLA_N"/>
    <property type="match status" value="1"/>
</dbReference>
<dbReference type="HAMAP" id="MF_01322">
    <property type="entry name" value="RNApol_bact_RpoC"/>
    <property type="match status" value="1"/>
</dbReference>
<dbReference type="InterPro" id="IPR044893">
    <property type="entry name" value="RNA_pol_Rpb1_clamp_domain"/>
</dbReference>
<comment type="similarity">
    <text evidence="2 9 10">Belongs to the RNA polymerase beta' chain family.</text>
</comment>
<evidence type="ECO:0000256" key="5">
    <source>
        <dbReference type="ARBA" id="ARBA00022695"/>
    </source>
</evidence>
<dbReference type="Gene3D" id="1.10.40.90">
    <property type="match status" value="1"/>
</dbReference>
<comment type="subunit">
    <text evidence="9">The RNAP catalytic core consists of 2 alpha, 1 beta, 1 beta' and 1 omega subunit. When a sigma factor is associated with the core the holoenzyme is formed, which can initiate transcription.</text>
</comment>
<keyword evidence="9" id="KW-0862">Zinc</keyword>
<dbReference type="EC" id="2.7.7.6" evidence="9"/>
<evidence type="ECO:0000256" key="1">
    <source>
        <dbReference type="ARBA" id="ARBA00004026"/>
    </source>
</evidence>
<comment type="function">
    <text evidence="1 9 10">DNA-dependent RNA polymerase catalyzes the transcription of DNA into RNA using the four ribonucleoside triphosphates as substrates.</text>
</comment>
<dbReference type="InterPro" id="IPR000722">
    <property type="entry name" value="RNA_pol_asu"/>
</dbReference>
<organism evidence="11 12">
    <name type="scientific">Mycoplasma miroungigenitalium</name>
    <dbReference type="NCBI Taxonomy" id="754515"/>
    <lineage>
        <taxon>Bacteria</taxon>
        <taxon>Bacillati</taxon>
        <taxon>Mycoplasmatota</taxon>
        <taxon>Mollicutes</taxon>
        <taxon>Mycoplasmataceae</taxon>
        <taxon>Mycoplasma</taxon>
    </lineage>
</organism>
<keyword evidence="6 9" id="KW-0479">Metal-binding</keyword>
<evidence type="ECO:0000256" key="3">
    <source>
        <dbReference type="ARBA" id="ARBA00022478"/>
    </source>
</evidence>
<feature type="binding site" evidence="9">
    <location>
        <position position="1110"/>
    </location>
    <ligand>
        <name>Zn(2+)</name>
        <dbReference type="ChEBI" id="CHEBI:29105"/>
        <label>2</label>
    </ligand>
</feature>
<dbReference type="GO" id="GO:0008270">
    <property type="term" value="F:zinc ion binding"/>
    <property type="evidence" value="ECO:0007669"/>
    <property type="project" value="UniProtKB-UniRule"/>
</dbReference>
<dbReference type="SUPFAM" id="SSF64484">
    <property type="entry name" value="beta and beta-prime subunits of DNA dependent RNA-polymerase"/>
    <property type="match status" value="1"/>
</dbReference>
<dbReference type="InterPro" id="IPR012754">
    <property type="entry name" value="DNA-dir_RpoC_beta_prime_bact"/>
</dbReference>
<gene>
    <name evidence="9 11" type="primary">rpoC</name>
    <name evidence="11" type="ORF">HLA87_03375</name>
</gene>
<feature type="binding site" evidence="9">
    <location>
        <position position="67"/>
    </location>
    <ligand>
        <name>Zn(2+)</name>
        <dbReference type="ChEBI" id="CHEBI:29105"/>
        <label>1</label>
    </ligand>
</feature>
<dbReference type="Pfam" id="PF05000">
    <property type="entry name" value="RNA_pol_Rpb1_4"/>
    <property type="match status" value="1"/>
</dbReference>
<dbReference type="RefSeq" id="WP_171111947.1">
    <property type="nucleotide sequence ID" value="NZ_CP053096.1"/>
</dbReference>
<keyword evidence="9" id="KW-0460">Magnesium</keyword>
<dbReference type="Pfam" id="PF04997">
    <property type="entry name" value="RNA_pol_Rpb1_1"/>
    <property type="match status" value="1"/>
</dbReference>
<dbReference type="Pfam" id="PF04998">
    <property type="entry name" value="RNA_pol_Rpb1_5"/>
    <property type="match status" value="1"/>
</dbReference>
<evidence type="ECO:0000256" key="7">
    <source>
        <dbReference type="ARBA" id="ARBA00023163"/>
    </source>
</evidence>
<evidence type="ECO:0000256" key="2">
    <source>
        <dbReference type="ARBA" id="ARBA00006460"/>
    </source>
</evidence>
<proteinExistence type="inferred from homology"/>
<feature type="binding site" evidence="9">
    <location>
        <position position="1100"/>
    </location>
    <ligand>
        <name>Zn(2+)</name>
        <dbReference type="ChEBI" id="CHEBI:29105"/>
        <label>2</label>
    </ligand>
</feature>
<dbReference type="Gene3D" id="4.10.860.120">
    <property type="entry name" value="RNA polymerase II, clamp domain"/>
    <property type="match status" value="1"/>
</dbReference>
<dbReference type="InterPro" id="IPR038120">
    <property type="entry name" value="Rpb1_funnel_sf"/>
</dbReference>
<dbReference type="InterPro" id="IPR045867">
    <property type="entry name" value="DNA-dir_RpoC_beta_prime"/>
</dbReference>
<reference evidence="11 12" key="1">
    <citation type="submission" date="2020-05" db="EMBL/GenBank/DDBJ databases">
        <title>Novel Mycoplasma species detected in Mirounga angustirostris (northern elephant seal) from the USA.</title>
        <authorList>
            <person name="Volokhov D.V."/>
        </authorList>
    </citation>
    <scope>NUCLEOTIDE SEQUENCE [LARGE SCALE GENOMIC DNA]</scope>
    <source>
        <strain evidence="11 12">Mirounga ES2806-GEN</strain>
    </source>
</reference>
<dbReference type="PANTHER" id="PTHR19376:SF54">
    <property type="entry name" value="DNA-DIRECTED RNA POLYMERASE SUBUNIT BETA"/>
    <property type="match status" value="1"/>
</dbReference>